<protein>
    <submittedName>
        <fullName evidence="2">Uncharacterized protein</fullName>
    </submittedName>
</protein>
<dbReference type="AlphaFoldDB" id="A0A0G4KAL8"/>
<feature type="region of interest" description="Disordered" evidence="1">
    <location>
        <begin position="256"/>
        <end position="311"/>
    </location>
</feature>
<dbReference type="EMBL" id="CVLB01000003">
    <property type="protein sequence ID" value="CRF35427.1"/>
    <property type="molecule type" value="Genomic_DNA"/>
</dbReference>
<proteinExistence type="predicted"/>
<dbReference type="OrthoDB" id="308671at2"/>
<feature type="compositionally biased region" description="Basic and acidic residues" evidence="1">
    <location>
        <begin position="287"/>
        <end position="304"/>
    </location>
</feature>
<name>A0A0G4KAL8_9SPIR</name>
<dbReference type="Proteomes" id="UP000043763">
    <property type="component" value="Unassembled WGS sequence"/>
</dbReference>
<reference evidence="3" key="1">
    <citation type="submission" date="2015-04" db="EMBL/GenBank/DDBJ databases">
        <authorList>
            <person name="Mushtaq Mamoona"/>
        </authorList>
    </citation>
    <scope>NUCLEOTIDE SEQUENCE [LARGE SCALE GENOMIC DNA]</scope>
    <source>
        <strain evidence="3">AN4859/03</strain>
    </source>
</reference>
<evidence type="ECO:0000313" key="2">
    <source>
        <dbReference type="EMBL" id="CRF35427.1"/>
    </source>
</evidence>
<evidence type="ECO:0000313" key="3">
    <source>
        <dbReference type="Proteomes" id="UP000043763"/>
    </source>
</evidence>
<accession>A0A0G4KAL8</accession>
<gene>
    <name evidence="2" type="ORF">BRSU_2647</name>
</gene>
<feature type="compositionally biased region" description="Acidic residues" evidence="1">
    <location>
        <begin position="272"/>
        <end position="286"/>
    </location>
</feature>
<dbReference type="RefSeq" id="WP_048596020.1">
    <property type="nucleotide sequence ID" value="NZ_CVLB01000003.1"/>
</dbReference>
<keyword evidence="3" id="KW-1185">Reference proteome</keyword>
<sequence>MRELNFIEDNGLFGITFKSDDKEEANTVMNAIQRFISKVSKKETKENIDNNCEYPEKDYSRYPLDGPSKNVYLNLFSDNKLIELYNSEELEQGYKDYIKKELNRRGIFDLSMTKSKKKSSNNNNTKNAEKSNTIIENIKEHELNNKIENIKNGRDMTQLSNEELEEISLLESEIKNIDNNYNETAKHILQGRKFNHSRELENKITQGRRLSELTLEELEELKKVTMLDNYKEDIQEEINKRKNKSFEDTLKENNEIISFGEDEDDSNYRIDEENEEDPLSSGVDEDNINRWDFDADGDKVDSEGNKMLFAD</sequence>
<organism evidence="2 3">
    <name type="scientific">Brachyspira suanatina</name>
    <dbReference type="NCBI Taxonomy" id="381802"/>
    <lineage>
        <taxon>Bacteria</taxon>
        <taxon>Pseudomonadati</taxon>
        <taxon>Spirochaetota</taxon>
        <taxon>Spirochaetia</taxon>
        <taxon>Brachyspirales</taxon>
        <taxon>Brachyspiraceae</taxon>
        <taxon>Brachyspira</taxon>
    </lineage>
</organism>
<evidence type="ECO:0000256" key="1">
    <source>
        <dbReference type="SAM" id="MobiDB-lite"/>
    </source>
</evidence>